<organism evidence="1 2">
    <name type="scientific">Citrus sinensis</name>
    <name type="common">Sweet orange</name>
    <name type="synonym">Citrus aurantium var. sinensis</name>
    <dbReference type="NCBI Taxonomy" id="2711"/>
    <lineage>
        <taxon>Eukaryota</taxon>
        <taxon>Viridiplantae</taxon>
        <taxon>Streptophyta</taxon>
        <taxon>Embryophyta</taxon>
        <taxon>Tracheophyta</taxon>
        <taxon>Spermatophyta</taxon>
        <taxon>Magnoliopsida</taxon>
        <taxon>eudicotyledons</taxon>
        <taxon>Gunneridae</taxon>
        <taxon>Pentapetalae</taxon>
        <taxon>rosids</taxon>
        <taxon>malvids</taxon>
        <taxon>Sapindales</taxon>
        <taxon>Rutaceae</taxon>
        <taxon>Aurantioideae</taxon>
        <taxon>Citrus</taxon>
    </lineage>
</organism>
<name>A0ACB8JHJ1_CITSI</name>
<keyword evidence="1" id="KW-0808">Transferase</keyword>
<dbReference type="EMBL" id="CM039176">
    <property type="protein sequence ID" value="KAH9717103.1"/>
    <property type="molecule type" value="Genomic_DNA"/>
</dbReference>
<keyword evidence="1" id="KW-0548">Nucleotidyltransferase</keyword>
<evidence type="ECO:0000313" key="2">
    <source>
        <dbReference type="Proteomes" id="UP000829398"/>
    </source>
</evidence>
<protein>
    <submittedName>
        <fullName evidence="1">Reverse transcriptase domain-containing protein</fullName>
    </submittedName>
</protein>
<gene>
    <name evidence="1" type="ORF">KPL71_021700</name>
</gene>
<sequence length="911" mass="101946">MHPDKSPGPDGMNPAFFQKFWHIVGDDVSAACLKFIQHCEFPVGLNENLLILIPKTPNPNHITEFRPIALCNVIYKIVAKMLANRLKLVLGSIISESQSAFIPGRSITDNVMISAEVMHYLKRKRQGREGAAALKIDMSKAYDRIEWNFLSSVMLKMGFSSDFVKLIMLCVSTVTYKIPRDGLEIGPLAPSRGLRQWDPLSPYLFIICAQGLSSLINHYERASLLHGIRIARGAPCLTHLFFADDCFLFFKTSDKEASVMKAALTLYGAASGQRVNFDKSSISFSANTNKEVEHSICSLLGVRGTVNHGNYLGLPSFIGRSKSTVFRYIRERVWKRLQGWNQKLLSRAGKEILLKTVAQALPIYAMNTYLLPMELCREIERMMNSFWWGRTGPGNGGIIWMKWDRMCKPKTHGGIGFKRLHMFNVAMLGKQGWRLLTNPNILVARLFKARYYPNTSFAEARLGSNPSYVWRSILTAHPAIIRGGRIQIGGGRQTVIGSAPWLPDKDNGFISSTIPANITAATVDSLMVPNQRKWDYDVVKDIFNNRDRDLIFRIPLGSRRDHDTWFWLPDSKGLYTVRSCYRMLDSLLPPPNSSAWRKLWQLPVPAKVKNFLWRAMANVIPTSDNLLQRRVEVQTLCPICHSSSESILHILVTCHFAKSCWISSVIGFNGTCLTFVQWMEDLFGRCTINECSLAAMICWGLWLNRNNKVWKGVNGRVQSLLNVAGQSLFFWQQARKSDSFPPPVPVSSAHGSVCWEKPGAGWYKCNVDAALVRPRGLISFGAVIRSAGGEFIEAKNDILPGSFDPREAEALGVKEALSWLKNFSFKSVVLEMDSLLVFNALHDKLDYPNGFGSVIADCRALAQSLGEVAFSFVRRSANSAAHTVAWVGSSLSGAGEWSFVPPPWLCNSLAA</sequence>
<proteinExistence type="predicted"/>
<accession>A0ACB8JHJ1</accession>
<evidence type="ECO:0000313" key="1">
    <source>
        <dbReference type="EMBL" id="KAH9717103.1"/>
    </source>
</evidence>
<comment type="caution">
    <text evidence="1">The sequence shown here is derived from an EMBL/GenBank/DDBJ whole genome shotgun (WGS) entry which is preliminary data.</text>
</comment>
<reference evidence="2" key="1">
    <citation type="journal article" date="2023" name="Hortic. Res.">
        <title>A chromosome-level phased genome enabling allele-level studies in sweet orange: a case study on citrus Huanglongbing tolerance.</title>
        <authorList>
            <person name="Wu B."/>
            <person name="Yu Q."/>
            <person name="Deng Z."/>
            <person name="Duan Y."/>
            <person name="Luo F."/>
            <person name="Gmitter F. Jr."/>
        </authorList>
    </citation>
    <scope>NUCLEOTIDE SEQUENCE [LARGE SCALE GENOMIC DNA]</scope>
    <source>
        <strain evidence="2">cv. Valencia</strain>
    </source>
</reference>
<keyword evidence="1" id="KW-0695">RNA-directed DNA polymerase</keyword>
<keyword evidence="2" id="KW-1185">Reference proteome</keyword>
<dbReference type="Proteomes" id="UP000829398">
    <property type="component" value="Chromosome 7"/>
</dbReference>